<evidence type="ECO:0000313" key="1">
    <source>
        <dbReference type="EMBL" id="AYV22859.1"/>
    </source>
</evidence>
<gene>
    <name evidence="1" type="ORF">ECB94_17075</name>
</gene>
<proteinExistence type="predicted"/>
<dbReference type="Proteomes" id="UP000279760">
    <property type="component" value="Chromosome 1"/>
</dbReference>
<protein>
    <submittedName>
        <fullName evidence="1">Uncharacterized protein</fullName>
    </submittedName>
</protein>
<evidence type="ECO:0000313" key="2">
    <source>
        <dbReference type="Proteomes" id="UP000279760"/>
    </source>
</evidence>
<reference evidence="1 2" key="1">
    <citation type="submission" date="2018-11" db="EMBL/GenBank/DDBJ databases">
        <title>Complete Genome Sequence of Vbrio mediterranei 117-T6: a Potential Pathogen Bacteria Isolated from the Conchocelis of Pyropia.</title>
        <authorList>
            <person name="Liu Q."/>
        </authorList>
    </citation>
    <scope>NUCLEOTIDE SEQUENCE [LARGE SCALE GENOMIC DNA]</scope>
    <source>
        <strain evidence="1 2">117-T6</strain>
    </source>
</reference>
<dbReference type="RefSeq" id="WP_124941112.1">
    <property type="nucleotide sequence ID" value="NZ_CP033577.1"/>
</dbReference>
<accession>A0A3G4VF89</accession>
<name>A0A3G4VF89_9VIBR</name>
<sequence>MHIIQQALEPREKLIWSGQPKQGIVFRRTDLFLVPFSLLWCGFAIFWEFTAFNSGASIFFLLFGGVFVVIGLNFVLGRFFWDSSQRKKTFYGITNERIIIVDGFVQRNITSLNIQALPEVSLSERSDGLGTILLGSQSATQRGMTLSGTPKGVPKLDLIKDPNYVFSIIRSAQKH</sequence>
<dbReference type="AlphaFoldDB" id="A0A3G4VF89"/>
<dbReference type="GeneID" id="64086006"/>
<organism evidence="1 2">
    <name type="scientific">Vibrio mediterranei</name>
    <dbReference type="NCBI Taxonomy" id="689"/>
    <lineage>
        <taxon>Bacteria</taxon>
        <taxon>Pseudomonadati</taxon>
        <taxon>Pseudomonadota</taxon>
        <taxon>Gammaproteobacteria</taxon>
        <taxon>Vibrionales</taxon>
        <taxon>Vibrionaceae</taxon>
        <taxon>Vibrio</taxon>
    </lineage>
</organism>
<dbReference type="EMBL" id="CP033577">
    <property type="protein sequence ID" value="AYV22859.1"/>
    <property type="molecule type" value="Genomic_DNA"/>
</dbReference>